<organism evidence="2 3">
    <name type="scientific">Mycolicibacterium aubagnense</name>
    <dbReference type="NCBI Taxonomy" id="319707"/>
    <lineage>
        <taxon>Bacteria</taxon>
        <taxon>Bacillati</taxon>
        <taxon>Actinomycetota</taxon>
        <taxon>Actinomycetes</taxon>
        <taxon>Mycobacteriales</taxon>
        <taxon>Mycobacteriaceae</taxon>
        <taxon>Mycolicibacterium</taxon>
    </lineage>
</organism>
<feature type="region of interest" description="Disordered" evidence="1">
    <location>
        <begin position="47"/>
        <end position="69"/>
    </location>
</feature>
<sequence length="69" mass="7594">MVTRYSNTQMAELNAAIQPRLSVVYDRSAALSSKRGWQIVDRAMKKGTVGGDVGTRSRRGGWPGSPRTR</sequence>
<evidence type="ECO:0000313" key="3">
    <source>
        <dbReference type="Proteomes" id="UP000465609"/>
    </source>
</evidence>
<dbReference type="Proteomes" id="UP000465609">
    <property type="component" value="Chromosome"/>
</dbReference>
<dbReference type="EMBL" id="AP022577">
    <property type="protein sequence ID" value="BBX87943.1"/>
    <property type="molecule type" value="Genomic_DNA"/>
</dbReference>
<evidence type="ECO:0000256" key="1">
    <source>
        <dbReference type="SAM" id="MobiDB-lite"/>
    </source>
</evidence>
<evidence type="ECO:0000313" key="2">
    <source>
        <dbReference type="EMBL" id="BBX87943.1"/>
    </source>
</evidence>
<keyword evidence="3" id="KW-1185">Reference proteome</keyword>
<accession>A0ABN5Z1V4</accession>
<reference evidence="2 3" key="1">
    <citation type="journal article" date="2019" name="Emerg. Microbes Infect.">
        <title>Comprehensive subspecies identification of 175 nontuberculous mycobacteria species based on 7547 genomic profiles.</title>
        <authorList>
            <person name="Matsumoto Y."/>
            <person name="Kinjo T."/>
            <person name="Motooka D."/>
            <person name="Nabeya D."/>
            <person name="Jung N."/>
            <person name="Uechi K."/>
            <person name="Horii T."/>
            <person name="Iida T."/>
            <person name="Fujita J."/>
            <person name="Nakamura S."/>
        </authorList>
    </citation>
    <scope>NUCLEOTIDE SEQUENCE [LARGE SCALE GENOMIC DNA]</scope>
    <source>
        <strain evidence="2 3">JCM 15296</strain>
    </source>
</reference>
<proteinExistence type="predicted"/>
<protein>
    <submittedName>
        <fullName evidence="2">Uncharacterized protein</fullName>
    </submittedName>
</protein>
<name>A0ABN5Z1V4_9MYCO</name>
<gene>
    <name evidence="2" type="ORF">MAUB_58160</name>
</gene>